<organism evidence="12 13">
    <name type="scientific">Anaeramoeba flamelloides</name>
    <dbReference type="NCBI Taxonomy" id="1746091"/>
    <lineage>
        <taxon>Eukaryota</taxon>
        <taxon>Metamonada</taxon>
        <taxon>Anaeramoebidae</taxon>
        <taxon>Anaeramoeba</taxon>
    </lineage>
</organism>
<evidence type="ECO:0000256" key="6">
    <source>
        <dbReference type="ARBA" id="ARBA00022840"/>
    </source>
</evidence>
<evidence type="ECO:0000256" key="8">
    <source>
        <dbReference type="ARBA" id="ARBA00048679"/>
    </source>
</evidence>
<keyword evidence="4" id="KW-0547">Nucleotide-binding</keyword>
<keyword evidence="3" id="KW-0808">Transferase</keyword>
<comment type="catalytic activity">
    <reaction evidence="8">
        <text>L-seryl-[protein] + ATP = O-phospho-L-seryl-[protein] + ADP + H(+)</text>
        <dbReference type="Rhea" id="RHEA:17989"/>
        <dbReference type="Rhea" id="RHEA-COMP:9863"/>
        <dbReference type="Rhea" id="RHEA-COMP:11604"/>
        <dbReference type="ChEBI" id="CHEBI:15378"/>
        <dbReference type="ChEBI" id="CHEBI:29999"/>
        <dbReference type="ChEBI" id="CHEBI:30616"/>
        <dbReference type="ChEBI" id="CHEBI:83421"/>
        <dbReference type="ChEBI" id="CHEBI:456216"/>
        <dbReference type="EC" id="2.7.11.1"/>
    </reaction>
</comment>
<dbReference type="InterPro" id="IPR001772">
    <property type="entry name" value="KA1_dom"/>
</dbReference>
<dbReference type="GO" id="GO:0016301">
    <property type="term" value="F:kinase activity"/>
    <property type="evidence" value="ECO:0007669"/>
    <property type="project" value="UniProtKB-KW"/>
</dbReference>
<evidence type="ECO:0000259" key="10">
    <source>
        <dbReference type="PROSITE" id="PS50011"/>
    </source>
</evidence>
<dbReference type="Proteomes" id="UP001150062">
    <property type="component" value="Unassembled WGS sequence"/>
</dbReference>
<feature type="domain" description="KA1" evidence="11">
    <location>
        <begin position="747"/>
        <end position="797"/>
    </location>
</feature>
<accession>A0ABQ8YB30</accession>
<dbReference type="Pfam" id="PF00069">
    <property type="entry name" value="Pkinase"/>
    <property type="match status" value="1"/>
</dbReference>
<dbReference type="PANTHER" id="PTHR24346:SF30">
    <property type="entry name" value="MATERNAL EMBRYONIC LEUCINE ZIPPER KINASE"/>
    <property type="match status" value="1"/>
</dbReference>
<evidence type="ECO:0000256" key="1">
    <source>
        <dbReference type="ARBA" id="ARBA00012513"/>
    </source>
</evidence>
<evidence type="ECO:0000313" key="13">
    <source>
        <dbReference type="Proteomes" id="UP001150062"/>
    </source>
</evidence>
<dbReference type="PANTHER" id="PTHR24346">
    <property type="entry name" value="MAP/MICROTUBULE AFFINITY-REGULATING KINASE"/>
    <property type="match status" value="1"/>
</dbReference>
<comment type="caution">
    <text evidence="12">The sequence shown here is derived from an EMBL/GenBank/DDBJ whole genome shotgun (WGS) entry which is preliminary data.</text>
</comment>
<sequence>MNAPLHIPNYTIGQQLKTTKKWKTFIAQNKATNHFAKVIDVHKSATDLNQDLEQLLSLVDQIKRFDHPHFVRLLQIYEDPKRYCLITDHFEGTTLREFIKTNGRLESKLELNKIIIQLISITKYFHSNGFTHGNINPDLILINKNLNIKLKSFGFLTGRKKKITYEEMSNSFADHFTNEIICEQFIAPELMSLQPEVSKKNDLFSLGVCILFMVLDQKQFNNLFECNPKYKKLNKVKLPKWVGKKLTILIKQMVQINQKNRIYITDHKFLQFCNDFGFDKNDFIKEIKDIENESESRKIYYEPKIILRMERLLNRNKKTIIKSLVKEKLDYNNAIYRLMSYKHNAENLIFVDEEYEKVYEIIKQMETNLKLQVNNITTSTKYNNQNDIDTNKSDVDDHKNTIELKINITTNDEMIFDNRNGQYNDIKSVNNEDLKNIKNKSKENFNNMKTVIKTEQKQNREELYQILQNMEKSKSINKLPKKTQNKRINHNTKVSNNAKNILNNTQSNDNKQTKKQGIHKKKSIQNLKNNSAFSKEHIIQPTMEIIQKKHKDYLNNILSSEKYKLGKKFSPMQIKRINKRNNNKNYKSNNNYDNKKRKGVFKMHRDDNRYKKKTKSSKNAFQKSSMNAGHLIFLKKHNKHKNNNTLMINCNSLHNLHNHSNFPLSEKFSKSMDYLSIISRKGGSKYEQGTVYRNQKEPINDSYINEILNSTISSKSKKILEKCYLETLQELGIFYKKIKKYTYFCLANFRDSNLKFKFSIVNIPLNNTLNRVNFVRLNCNLWDFYSLLKEITKNLNII</sequence>
<dbReference type="EC" id="2.7.11.1" evidence="1"/>
<feature type="region of interest" description="Disordered" evidence="9">
    <location>
        <begin position="495"/>
        <end position="521"/>
    </location>
</feature>
<dbReference type="InterPro" id="IPR000719">
    <property type="entry name" value="Prot_kinase_dom"/>
</dbReference>
<dbReference type="InterPro" id="IPR028375">
    <property type="entry name" value="KA1/Ssp2_C"/>
</dbReference>
<dbReference type="InterPro" id="IPR011009">
    <property type="entry name" value="Kinase-like_dom_sf"/>
</dbReference>
<dbReference type="PROSITE" id="PS50011">
    <property type="entry name" value="PROTEIN_KINASE_DOM"/>
    <property type="match status" value="1"/>
</dbReference>
<evidence type="ECO:0000256" key="9">
    <source>
        <dbReference type="SAM" id="MobiDB-lite"/>
    </source>
</evidence>
<keyword evidence="13" id="KW-1185">Reference proteome</keyword>
<evidence type="ECO:0000256" key="3">
    <source>
        <dbReference type="ARBA" id="ARBA00022679"/>
    </source>
</evidence>
<keyword evidence="2" id="KW-0723">Serine/threonine-protein kinase</keyword>
<evidence type="ECO:0000313" key="12">
    <source>
        <dbReference type="EMBL" id="KAJ6241776.1"/>
    </source>
</evidence>
<evidence type="ECO:0000256" key="5">
    <source>
        <dbReference type="ARBA" id="ARBA00022777"/>
    </source>
</evidence>
<dbReference type="Gene3D" id="3.30.310.80">
    <property type="entry name" value="Kinase associated domain 1, KA1"/>
    <property type="match status" value="1"/>
</dbReference>
<evidence type="ECO:0000256" key="2">
    <source>
        <dbReference type="ARBA" id="ARBA00022527"/>
    </source>
</evidence>
<comment type="catalytic activity">
    <reaction evidence="7">
        <text>L-threonyl-[protein] + ATP = O-phospho-L-threonyl-[protein] + ADP + H(+)</text>
        <dbReference type="Rhea" id="RHEA:46608"/>
        <dbReference type="Rhea" id="RHEA-COMP:11060"/>
        <dbReference type="Rhea" id="RHEA-COMP:11605"/>
        <dbReference type="ChEBI" id="CHEBI:15378"/>
        <dbReference type="ChEBI" id="CHEBI:30013"/>
        <dbReference type="ChEBI" id="CHEBI:30616"/>
        <dbReference type="ChEBI" id="CHEBI:61977"/>
        <dbReference type="ChEBI" id="CHEBI:456216"/>
        <dbReference type="EC" id="2.7.11.1"/>
    </reaction>
</comment>
<dbReference type="SMART" id="SM00220">
    <property type="entry name" value="S_TKc"/>
    <property type="match status" value="1"/>
</dbReference>
<proteinExistence type="predicted"/>
<name>A0ABQ8YB30_9EUKA</name>
<feature type="domain" description="Protein kinase" evidence="10">
    <location>
        <begin position="10"/>
        <end position="284"/>
    </location>
</feature>
<keyword evidence="5 12" id="KW-0418">Kinase</keyword>
<dbReference type="Gene3D" id="1.10.510.10">
    <property type="entry name" value="Transferase(Phosphotransferase) domain 1"/>
    <property type="match status" value="1"/>
</dbReference>
<reference evidence="12" key="1">
    <citation type="submission" date="2022-08" db="EMBL/GenBank/DDBJ databases">
        <title>Novel sulfate-reducing endosymbionts in the free-living metamonad Anaeramoeba.</title>
        <authorList>
            <person name="Jerlstrom-Hultqvist J."/>
            <person name="Cepicka I."/>
            <person name="Gallot-Lavallee L."/>
            <person name="Salas-Leiva D."/>
            <person name="Curtis B.A."/>
            <person name="Zahonova K."/>
            <person name="Pipaliya S."/>
            <person name="Dacks J."/>
            <person name="Roger A.J."/>
        </authorList>
    </citation>
    <scope>NUCLEOTIDE SEQUENCE</scope>
    <source>
        <strain evidence="12">Schooner1</strain>
    </source>
</reference>
<dbReference type="PROSITE" id="PS50032">
    <property type="entry name" value="KA1"/>
    <property type="match status" value="1"/>
</dbReference>
<evidence type="ECO:0000256" key="7">
    <source>
        <dbReference type="ARBA" id="ARBA00047899"/>
    </source>
</evidence>
<dbReference type="SUPFAM" id="SSF56112">
    <property type="entry name" value="Protein kinase-like (PK-like)"/>
    <property type="match status" value="1"/>
</dbReference>
<dbReference type="SUPFAM" id="SSF103243">
    <property type="entry name" value="KA1-like"/>
    <property type="match status" value="1"/>
</dbReference>
<dbReference type="EMBL" id="JAOAOG010000191">
    <property type="protein sequence ID" value="KAJ6241776.1"/>
    <property type="molecule type" value="Genomic_DNA"/>
</dbReference>
<keyword evidence="6" id="KW-0067">ATP-binding</keyword>
<evidence type="ECO:0000259" key="11">
    <source>
        <dbReference type="PROSITE" id="PS50032"/>
    </source>
</evidence>
<feature type="compositionally biased region" description="Polar residues" evidence="9">
    <location>
        <begin position="495"/>
        <end position="510"/>
    </location>
</feature>
<evidence type="ECO:0000256" key="4">
    <source>
        <dbReference type="ARBA" id="ARBA00022741"/>
    </source>
</evidence>
<protein>
    <recommendedName>
        <fullName evidence="1">non-specific serine/threonine protein kinase</fullName>
        <ecNumber evidence="1">2.7.11.1</ecNumber>
    </recommendedName>
</protein>
<gene>
    <name evidence="12" type="ORF">M0813_00482</name>
</gene>